<name>A0ABD3LBY5_EUCGL</name>
<dbReference type="EMBL" id="JBJKBG010000002">
    <property type="protein sequence ID" value="KAL3749314.1"/>
    <property type="molecule type" value="Genomic_DNA"/>
</dbReference>
<protein>
    <submittedName>
        <fullName evidence="1">Uncharacterized protein</fullName>
    </submittedName>
</protein>
<organism evidence="1 2">
    <name type="scientific">Eucalyptus globulus</name>
    <name type="common">Tasmanian blue gum</name>
    <dbReference type="NCBI Taxonomy" id="34317"/>
    <lineage>
        <taxon>Eukaryota</taxon>
        <taxon>Viridiplantae</taxon>
        <taxon>Streptophyta</taxon>
        <taxon>Embryophyta</taxon>
        <taxon>Tracheophyta</taxon>
        <taxon>Spermatophyta</taxon>
        <taxon>Magnoliopsida</taxon>
        <taxon>eudicotyledons</taxon>
        <taxon>Gunneridae</taxon>
        <taxon>Pentapetalae</taxon>
        <taxon>rosids</taxon>
        <taxon>malvids</taxon>
        <taxon>Myrtales</taxon>
        <taxon>Myrtaceae</taxon>
        <taxon>Myrtoideae</taxon>
        <taxon>Eucalypteae</taxon>
        <taxon>Eucalyptus</taxon>
    </lineage>
</organism>
<comment type="caution">
    <text evidence="1">The sequence shown here is derived from an EMBL/GenBank/DDBJ whole genome shotgun (WGS) entry which is preliminary data.</text>
</comment>
<proteinExistence type="predicted"/>
<gene>
    <name evidence="1" type="ORF">ACJRO7_010424</name>
</gene>
<accession>A0ABD3LBY5</accession>
<sequence length="99" mass="11107">MRGKKTGGESGIESADLKWCRHEAEGSGGFGGDFEGGIRSENFLVRKGGARVADERFRTGMEWHAAWGTLTDRRLERTGANRQTSSEIRREEIRIDDIH</sequence>
<dbReference type="AlphaFoldDB" id="A0ABD3LBY5"/>
<keyword evidence="2" id="KW-1185">Reference proteome</keyword>
<reference evidence="1 2" key="1">
    <citation type="submission" date="2024-11" db="EMBL/GenBank/DDBJ databases">
        <title>Chromosome-level genome assembly of Eucalyptus globulus Labill. provides insights into its genome evolution.</title>
        <authorList>
            <person name="Li X."/>
        </authorList>
    </citation>
    <scope>NUCLEOTIDE SEQUENCE [LARGE SCALE GENOMIC DNA]</scope>
    <source>
        <strain evidence="1">CL2024</strain>
        <tissue evidence="1">Fresh tender leaves</tissue>
    </source>
</reference>
<evidence type="ECO:0000313" key="1">
    <source>
        <dbReference type="EMBL" id="KAL3749314.1"/>
    </source>
</evidence>
<evidence type="ECO:0000313" key="2">
    <source>
        <dbReference type="Proteomes" id="UP001634007"/>
    </source>
</evidence>
<dbReference type="Proteomes" id="UP001634007">
    <property type="component" value="Unassembled WGS sequence"/>
</dbReference>